<proteinExistence type="predicted"/>
<organism evidence="1 2">
    <name type="scientific">Ridgeia piscesae</name>
    <name type="common">Tubeworm</name>
    <dbReference type="NCBI Taxonomy" id="27915"/>
    <lineage>
        <taxon>Eukaryota</taxon>
        <taxon>Metazoa</taxon>
        <taxon>Spiralia</taxon>
        <taxon>Lophotrochozoa</taxon>
        <taxon>Annelida</taxon>
        <taxon>Polychaeta</taxon>
        <taxon>Sedentaria</taxon>
        <taxon>Canalipalpata</taxon>
        <taxon>Sabellida</taxon>
        <taxon>Siboglinidae</taxon>
        <taxon>Ridgeia</taxon>
    </lineage>
</organism>
<evidence type="ECO:0000313" key="2">
    <source>
        <dbReference type="Proteomes" id="UP001209878"/>
    </source>
</evidence>
<protein>
    <submittedName>
        <fullName evidence="1">Uncharacterized protein</fullName>
    </submittedName>
</protein>
<sequence length="333" mass="36766">MTINKKLSTGKATTTGATHNCDKISEANPETGLLECNLHTTTLLQHADRLNFEAATSNGGYVTINNYDTRRTYGPKYYSGQTTKHKAELVIDLVKPFHCSIGSTCKDNMLDRGPPVTKSANLSLCWAGWSDALAGIELYELAVYKMKPFGYKLTHNGETALVRETLNANTQVYNTTIIDPVTWRGHFINVFHHTHQFLNERAPNSPPIDPGYEELTGQPPDTISREAIPNVNGIVKYEVSRAVDHDGGRSLNSPGSWSNVDDFQLSSSSLCSRVQSQTVQRKVSISIQSEQILFDIPRADGDSVRVWVRATDVTTLCCVSERDSDCGRPEGGR</sequence>
<dbReference type="AlphaFoldDB" id="A0AAD9J334"/>
<evidence type="ECO:0000313" key="1">
    <source>
        <dbReference type="EMBL" id="KAK2145664.1"/>
    </source>
</evidence>
<dbReference type="EMBL" id="JAODUO010003869">
    <property type="protein sequence ID" value="KAK2145664.1"/>
    <property type="molecule type" value="Genomic_DNA"/>
</dbReference>
<keyword evidence="2" id="KW-1185">Reference proteome</keyword>
<accession>A0AAD9J334</accession>
<reference evidence="1" key="1">
    <citation type="journal article" date="2023" name="Mol. Biol. Evol.">
        <title>Third-Generation Sequencing Reveals the Adaptive Role of the Epigenome in Three Deep-Sea Polychaetes.</title>
        <authorList>
            <person name="Perez M."/>
            <person name="Aroh O."/>
            <person name="Sun Y."/>
            <person name="Lan Y."/>
            <person name="Juniper S.K."/>
            <person name="Young C.R."/>
            <person name="Angers B."/>
            <person name="Qian P.Y."/>
        </authorList>
    </citation>
    <scope>NUCLEOTIDE SEQUENCE</scope>
    <source>
        <strain evidence="1">R07B-5</strain>
    </source>
</reference>
<gene>
    <name evidence="1" type="ORF">NP493_3886g00001</name>
</gene>
<comment type="caution">
    <text evidence="1">The sequence shown here is derived from an EMBL/GenBank/DDBJ whole genome shotgun (WGS) entry which is preliminary data.</text>
</comment>
<name>A0AAD9J334_RIDPI</name>
<dbReference type="Proteomes" id="UP001209878">
    <property type="component" value="Unassembled WGS sequence"/>
</dbReference>